<dbReference type="EMBL" id="GL349446">
    <property type="protein sequence ID" value="KNC47279.1"/>
    <property type="molecule type" value="Genomic_DNA"/>
</dbReference>
<dbReference type="Gene3D" id="1.25.40.20">
    <property type="entry name" value="Ankyrin repeat-containing domain"/>
    <property type="match status" value="3"/>
</dbReference>
<dbReference type="AlphaFoldDB" id="A0A0L0D4N4"/>
<keyword evidence="5" id="KW-1185">Reference proteome</keyword>
<protein>
    <submittedName>
        <fullName evidence="4">Uncharacterized protein</fullName>
    </submittedName>
</protein>
<evidence type="ECO:0000256" key="3">
    <source>
        <dbReference type="PROSITE-ProRule" id="PRU00023"/>
    </source>
</evidence>
<dbReference type="RefSeq" id="XP_013759622.1">
    <property type="nucleotide sequence ID" value="XM_013904168.1"/>
</dbReference>
<gene>
    <name evidence="4" type="ORF">AMSG_03709</name>
</gene>
<dbReference type="GeneID" id="25563292"/>
<dbReference type="InterPro" id="IPR002110">
    <property type="entry name" value="Ankyrin_rpt"/>
</dbReference>
<dbReference type="SMART" id="SM00248">
    <property type="entry name" value="ANK"/>
    <property type="match status" value="7"/>
</dbReference>
<accession>A0A0L0D4N4</accession>
<dbReference type="Proteomes" id="UP000054408">
    <property type="component" value="Unassembled WGS sequence"/>
</dbReference>
<evidence type="ECO:0000313" key="4">
    <source>
        <dbReference type="EMBL" id="KNC47279.1"/>
    </source>
</evidence>
<dbReference type="Pfam" id="PF12796">
    <property type="entry name" value="Ank_2"/>
    <property type="match status" value="3"/>
</dbReference>
<name>A0A0L0D4N4_THETB</name>
<proteinExistence type="predicted"/>
<feature type="repeat" description="ANK" evidence="3">
    <location>
        <begin position="326"/>
        <end position="358"/>
    </location>
</feature>
<organism evidence="4 5">
    <name type="scientific">Thecamonas trahens ATCC 50062</name>
    <dbReference type="NCBI Taxonomy" id="461836"/>
    <lineage>
        <taxon>Eukaryota</taxon>
        <taxon>Apusozoa</taxon>
        <taxon>Apusomonadida</taxon>
        <taxon>Apusomonadidae</taxon>
        <taxon>Thecamonas</taxon>
    </lineage>
</organism>
<keyword evidence="1" id="KW-0677">Repeat</keyword>
<sequence length="487" mass="50647">MHHNLVADIFAAADEDDPAWMALAMEMAAIGVQTPAMGAYGRPLAAWRQRLGQPRRTRGILAWAIDGRLDRLVAALVDSGTTPTTAHLEQACKIGAVAVVRVLLAADVDARPGLLSAALAGQASAVGACLDSCPTASFGKTLELALLSAAKSGHAAVVSKLLESGVDAAADRASALFFACRSGHSDVVELLLQSPTLSAEVEGGQALVVACGMRGSSSTIDKLLDAGEFTPETIQVAAIEAAKHGHREAVVRLLSRPGIRTAELVNDVLMAAVDGSHSAIVALMLDEPGVAPGADESEALRRAAWLGDVETVRLLLASGGVDVSARNNAALQNSTKRGNVELVRLLLANGADATVRDCDPFTTACAQGHLEAAQELLACDGVTASVHGNTAIEWAAGNGRKDVVTFLLTQPEVDPSVRNHAPLRVAVFNGHTAIVERLLAHHRGSKCRRWLPMPKLVQLASEAGNSEMLATLEVHRAGGGESSSSPR</sequence>
<dbReference type="InterPro" id="IPR036770">
    <property type="entry name" value="Ankyrin_rpt-contain_sf"/>
</dbReference>
<dbReference type="PROSITE" id="PS50088">
    <property type="entry name" value="ANK_REPEAT"/>
    <property type="match status" value="1"/>
</dbReference>
<keyword evidence="2 3" id="KW-0040">ANK repeat</keyword>
<dbReference type="SUPFAM" id="SSF48403">
    <property type="entry name" value="Ankyrin repeat"/>
    <property type="match status" value="2"/>
</dbReference>
<evidence type="ECO:0000256" key="1">
    <source>
        <dbReference type="ARBA" id="ARBA00022737"/>
    </source>
</evidence>
<dbReference type="PANTHER" id="PTHR24198">
    <property type="entry name" value="ANKYRIN REPEAT AND PROTEIN KINASE DOMAIN-CONTAINING PROTEIN"/>
    <property type="match status" value="1"/>
</dbReference>
<dbReference type="eggNOG" id="KOG0504">
    <property type="taxonomic scope" value="Eukaryota"/>
</dbReference>
<reference evidence="4 5" key="1">
    <citation type="submission" date="2010-05" db="EMBL/GenBank/DDBJ databases">
        <title>The Genome Sequence of Thecamonas trahens ATCC 50062.</title>
        <authorList>
            <consortium name="The Broad Institute Genome Sequencing Platform"/>
            <person name="Russ C."/>
            <person name="Cuomo C."/>
            <person name="Shea T."/>
            <person name="Young S.K."/>
            <person name="Zeng Q."/>
            <person name="Koehrsen M."/>
            <person name="Haas B."/>
            <person name="Borodovsky M."/>
            <person name="Guigo R."/>
            <person name="Alvarado L."/>
            <person name="Berlin A."/>
            <person name="Bochicchio J."/>
            <person name="Borenstein D."/>
            <person name="Chapman S."/>
            <person name="Chen Z."/>
            <person name="Freedman E."/>
            <person name="Gellesch M."/>
            <person name="Goldberg J."/>
            <person name="Griggs A."/>
            <person name="Gujja S."/>
            <person name="Heilman E."/>
            <person name="Heiman D."/>
            <person name="Hepburn T."/>
            <person name="Howarth C."/>
            <person name="Jen D."/>
            <person name="Larson L."/>
            <person name="Mehta T."/>
            <person name="Park D."/>
            <person name="Pearson M."/>
            <person name="Roberts A."/>
            <person name="Saif S."/>
            <person name="Shenoy N."/>
            <person name="Sisk P."/>
            <person name="Stolte C."/>
            <person name="Sykes S."/>
            <person name="Thomson T."/>
            <person name="Walk T."/>
            <person name="White J."/>
            <person name="Yandava C."/>
            <person name="Burger G."/>
            <person name="Gray M.W."/>
            <person name="Holland P.W.H."/>
            <person name="King N."/>
            <person name="Lang F.B.F."/>
            <person name="Roger A.J."/>
            <person name="Ruiz-Trillo I."/>
            <person name="Lander E."/>
            <person name="Nusbaum C."/>
        </authorList>
    </citation>
    <scope>NUCLEOTIDE SEQUENCE [LARGE SCALE GENOMIC DNA]</scope>
    <source>
        <strain evidence="4 5">ATCC 50062</strain>
    </source>
</reference>
<dbReference type="PANTHER" id="PTHR24198:SF165">
    <property type="entry name" value="ANKYRIN REPEAT-CONTAINING PROTEIN-RELATED"/>
    <property type="match status" value="1"/>
</dbReference>
<dbReference type="STRING" id="461836.A0A0L0D4N4"/>
<evidence type="ECO:0000313" key="5">
    <source>
        <dbReference type="Proteomes" id="UP000054408"/>
    </source>
</evidence>
<evidence type="ECO:0000256" key="2">
    <source>
        <dbReference type="ARBA" id="ARBA00023043"/>
    </source>
</evidence>
<dbReference type="OMA" id="PCINASE"/>
<dbReference type="PROSITE" id="PS50297">
    <property type="entry name" value="ANK_REP_REGION"/>
    <property type="match status" value="1"/>
</dbReference>
<dbReference type="OrthoDB" id="76098at2759"/>